<evidence type="ECO:0000313" key="2">
    <source>
        <dbReference type="Proteomes" id="UP000245865"/>
    </source>
</evidence>
<accession>A0A316J4F5</accession>
<sequence>MKFNWSEANPEIFERFKPETNGYEQWQSFLELLSDPLSTLVSDETGLPTDLLILAGEALSKFDLTANSTVQTPTVFVSHRQFDLKFAERVAWLACDAGMDYWLDVHDPFLKYANHNIPRANPLYPILVAGIIEMALLNSSHLIAIHTRASRRSQWIPYEFGRLRDRKRLSSNCGSWFDPRTNLTLHGDYLRLARKTQGGETDVRHWLQHWSGSAAPLYWGGPATHPLPN</sequence>
<reference evidence="1 2" key="1">
    <citation type="submission" date="2018-05" db="EMBL/GenBank/DDBJ databases">
        <title>Comparative genomic sequence analysis between strain HN4 and CCM 8460T (Falsochrobactrum ovis) will provide more evidence to prove that HN4 is a new species of Falsochrobactrum.</title>
        <authorList>
            <person name="Lyu W."/>
            <person name="Sun L."/>
            <person name="Yao L."/>
        </authorList>
    </citation>
    <scope>NUCLEOTIDE SEQUENCE [LARGE SCALE GENOMIC DNA]</scope>
    <source>
        <strain evidence="1 2">HN4</strain>
    </source>
</reference>
<dbReference type="RefSeq" id="WP_109708097.1">
    <property type="nucleotide sequence ID" value="NZ_QGDB01000017.1"/>
</dbReference>
<proteinExistence type="predicted"/>
<dbReference type="AlphaFoldDB" id="A0A316J4F5"/>
<keyword evidence="2" id="KW-1185">Reference proteome</keyword>
<name>A0A316J4F5_9HYPH</name>
<dbReference type="Gene3D" id="3.40.50.10140">
    <property type="entry name" value="Toll/interleukin-1 receptor homology (TIR) domain"/>
    <property type="match status" value="1"/>
</dbReference>
<organism evidence="1 2">
    <name type="scientific">Falsochrobactrum shanghaiense</name>
    <dbReference type="NCBI Taxonomy" id="2201899"/>
    <lineage>
        <taxon>Bacteria</taxon>
        <taxon>Pseudomonadati</taxon>
        <taxon>Pseudomonadota</taxon>
        <taxon>Alphaproteobacteria</taxon>
        <taxon>Hyphomicrobiales</taxon>
        <taxon>Brucellaceae</taxon>
        <taxon>Falsochrobactrum</taxon>
    </lineage>
</organism>
<gene>
    <name evidence="1" type="ORF">DKP76_18340</name>
</gene>
<dbReference type="Proteomes" id="UP000245865">
    <property type="component" value="Unassembled WGS sequence"/>
</dbReference>
<evidence type="ECO:0000313" key="1">
    <source>
        <dbReference type="EMBL" id="PWL16266.1"/>
    </source>
</evidence>
<dbReference type="OrthoDB" id="4774809at2"/>
<dbReference type="InterPro" id="IPR035897">
    <property type="entry name" value="Toll_tir_struct_dom_sf"/>
</dbReference>
<dbReference type="EMBL" id="QGDB01000017">
    <property type="protein sequence ID" value="PWL16266.1"/>
    <property type="molecule type" value="Genomic_DNA"/>
</dbReference>
<protein>
    <submittedName>
        <fullName evidence="1">Uncharacterized protein</fullName>
    </submittedName>
</protein>
<comment type="caution">
    <text evidence="1">The sequence shown here is derived from an EMBL/GenBank/DDBJ whole genome shotgun (WGS) entry which is preliminary data.</text>
</comment>